<reference evidence="7" key="1">
    <citation type="submission" date="2016-03" db="EMBL/GenBank/DDBJ databases">
        <authorList>
            <person name="Devillers Hugo."/>
        </authorList>
    </citation>
    <scope>NUCLEOTIDE SEQUENCE [LARGE SCALE GENOMIC DNA]</scope>
</reference>
<sequence>MSSFPLFTLNTGATLPSVGLGTWQSSDEDAYKAVLAALDCGYRHIDTAAIYRNEEPVGRAIRDSKVPRSELFVTTKLWCTQQREPEAALDASLKRLGLDYVDLYLMHWPVCLNVDNVKDDNYLVIPTKADGSRDVDIEGWNFVKTWEHMQKLPQTGKTKAIGVSNFSINNLKEILKPELGFTVPAANQIEIHPQLAQDELIDFCKSKGIVVEAYSPLGSSSSTLLSDPEIAEVADKYKVEPAQVLINWGVARGYCVLPKSTNPKRIESNFKSFNLSSEDTQRVSEITKKLGVKRYVDPNWKPFKAFV</sequence>
<dbReference type="PIRSF" id="PIRSF000097">
    <property type="entry name" value="AKR"/>
    <property type="match status" value="1"/>
</dbReference>
<keyword evidence="7" id="KW-1185">Reference proteome</keyword>
<dbReference type="Pfam" id="PF00248">
    <property type="entry name" value="Aldo_ket_red"/>
    <property type="match status" value="1"/>
</dbReference>
<accession>A0A1G4IQZ2</accession>
<dbReference type="PROSITE" id="PS00062">
    <property type="entry name" value="ALDOKETO_REDUCTASE_2"/>
    <property type="match status" value="1"/>
</dbReference>
<evidence type="ECO:0000256" key="3">
    <source>
        <dbReference type="PIRSR" id="PIRSR000097-2"/>
    </source>
</evidence>
<evidence type="ECO:0000256" key="1">
    <source>
        <dbReference type="ARBA" id="ARBA00023002"/>
    </source>
</evidence>
<dbReference type="InterPro" id="IPR020471">
    <property type="entry name" value="AKR"/>
</dbReference>
<evidence type="ECO:0000256" key="4">
    <source>
        <dbReference type="PIRSR" id="PIRSR000097-3"/>
    </source>
</evidence>
<protein>
    <submittedName>
        <fullName evidence="6">LANO_0A05248g1_1</fullName>
    </submittedName>
</protein>
<evidence type="ECO:0000259" key="5">
    <source>
        <dbReference type="Pfam" id="PF00248"/>
    </source>
</evidence>
<gene>
    <name evidence="6" type="ORF">LANO_0A05248G</name>
</gene>
<dbReference type="InterPro" id="IPR023210">
    <property type="entry name" value="NADP_OxRdtase_dom"/>
</dbReference>
<dbReference type="PROSITE" id="PS00798">
    <property type="entry name" value="ALDOKETO_REDUCTASE_1"/>
    <property type="match status" value="1"/>
</dbReference>
<evidence type="ECO:0000313" key="6">
    <source>
        <dbReference type="EMBL" id="SCU79151.1"/>
    </source>
</evidence>
<dbReference type="InterPro" id="IPR018170">
    <property type="entry name" value="Aldo/ket_reductase_CS"/>
</dbReference>
<evidence type="ECO:0000256" key="2">
    <source>
        <dbReference type="PIRSR" id="PIRSR000097-1"/>
    </source>
</evidence>
<dbReference type="EMBL" id="LT598449">
    <property type="protein sequence ID" value="SCU79151.1"/>
    <property type="molecule type" value="Genomic_DNA"/>
</dbReference>
<feature type="binding site" evidence="3">
    <location>
        <position position="107"/>
    </location>
    <ligand>
        <name>substrate</name>
    </ligand>
</feature>
<dbReference type="AlphaFoldDB" id="A0A1G4IQZ2"/>
<dbReference type="OrthoDB" id="416253at2759"/>
<dbReference type="Proteomes" id="UP000189911">
    <property type="component" value="Chromosome A"/>
</dbReference>
<dbReference type="FunFam" id="3.20.20.100:FF:000002">
    <property type="entry name" value="2,5-diketo-D-gluconic acid reductase A"/>
    <property type="match status" value="1"/>
</dbReference>
<keyword evidence="1" id="KW-0560">Oxidoreductase</keyword>
<organism evidence="6 7">
    <name type="scientific">Lachancea nothofagi CBS 11611</name>
    <dbReference type="NCBI Taxonomy" id="1266666"/>
    <lineage>
        <taxon>Eukaryota</taxon>
        <taxon>Fungi</taxon>
        <taxon>Dikarya</taxon>
        <taxon>Ascomycota</taxon>
        <taxon>Saccharomycotina</taxon>
        <taxon>Saccharomycetes</taxon>
        <taxon>Saccharomycetales</taxon>
        <taxon>Saccharomycetaceae</taxon>
        <taxon>Lachancea</taxon>
    </lineage>
</organism>
<dbReference type="InterPro" id="IPR036812">
    <property type="entry name" value="NAD(P)_OxRdtase_dom_sf"/>
</dbReference>
<name>A0A1G4IQZ2_9SACH</name>
<feature type="domain" description="NADP-dependent oxidoreductase" evidence="5">
    <location>
        <begin position="18"/>
        <end position="286"/>
    </location>
</feature>
<feature type="active site" description="Proton donor" evidence="2">
    <location>
        <position position="51"/>
    </location>
</feature>
<dbReference type="PRINTS" id="PR00069">
    <property type="entry name" value="ALDKETRDTASE"/>
</dbReference>
<proteinExistence type="predicted"/>
<dbReference type="PANTHER" id="PTHR11732">
    <property type="entry name" value="ALDO/KETO REDUCTASE"/>
    <property type="match status" value="1"/>
</dbReference>
<dbReference type="GO" id="GO:0016616">
    <property type="term" value="F:oxidoreductase activity, acting on the CH-OH group of donors, NAD or NADP as acceptor"/>
    <property type="evidence" value="ECO:0007669"/>
    <property type="project" value="UniProtKB-ARBA"/>
</dbReference>
<feature type="site" description="Lowers pKa of active site Tyr" evidence="4">
    <location>
        <position position="76"/>
    </location>
</feature>
<dbReference type="SUPFAM" id="SSF51430">
    <property type="entry name" value="NAD(P)-linked oxidoreductase"/>
    <property type="match status" value="1"/>
</dbReference>
<dbReference type="Gene3D" id="3.20.20.100">
    <property type="entry name" value="NADP-dependent oxidoreductase domain"/>
    <property type="match status" value="1"/>
</dbReference>
<evidence type="ECO:0000313" key="7">
    <source>
        <dbReference type="Proteomes" id="UP000189911"/>
    </source>
</evidence>